<reference evidence="2" key="2">
    <citation type="submission" date="2015-01" db="EMBL/GenBank/DDBJ databases">
        <title>Evolutionary Origins and Diversification of the Mycorrhizal Mutualists.</title>
        <authorList>
            <consortium name="DOE Joint Genome Institute"/>
            <consortium name="Mycorrhizal Genomics Consortium"/>
            <person name="Kohler A."/>
            <person name="Kuo A."/>
            <person name="Nagy L.G."/>
            <person name="Floudas D."/>
            <person name="Copeland A."/>
            <person name="Barry K.W."/>
            <person name="Cichocki N."/>
            <person name="Veneault-Fourrey C."/>
            <person name="LaButti K."/>
            <person name="Lindquist E.A."/>
            <person name="Lipzen A."/>
            <person name="Lundell T."/>
            <person name="Morin E."/>
            <person name="Murat C."/>
            <person name="Riley R."/>
            <person name="Ohm R."/>
            <person name="Sun H."/>
            <person name="Tunlid A."/>
            <person name="Henrissat B."/>
            <person name="Grigoriev I.V."/>
            <person name="Hibbett D.S."/>
            <person name="Martin F."/>
        </authorList>
    </citation>
    <scope>NUCLEOTIDE SEQUENCE [LARGE SCALE GENOMIC DNA]</scope>
    <source>
        <strain evidence="2">Ve08.2h10</strain>
    </source>
</reference>
<dbReference type="Proteomes" id="UP000054538">
    <property type="component" value="Unassembled WGS sequence"/>
</dbReference>
<name>A0A0D0CPR7_9AGAM</name>
<dbReference type="HOGENOM" id="CLU_2979781_0_0_1"/>
<proteinExistence type="predicted"/>
<dbReference type="STRING" id="930991.A0A0D0CPR7"/>
<reference evidence="1 2" key="1">
    <citation type="submission" date="2014-04" db="EMBL/GenBank/DDBJ databases">
        <authorList>
            <consortium name="DOE Joint Genome Institute"/>
            <person name="Kuo A."/>
            <person name="Kohler A."/>
            <person name="Jargeat P."/>
            <person name="Nagy L.G."/>
            <person name="Floudas D."/>
            <person name="Copeland A."/>
            <person name="Barry K.W."/>
            <person name="Cichocki N."/>
            <person name="Veneault-Fourrey C."/>
            <person name="LaButti K."/>
            <person name="Lindquist E.A."/>
            <person name="Lipzen A."/>
            <person name="Lundell T."/>
            <person name="Morin E."/>
            <person name="Murat C."/>
            <person name="Sun H."/>
            <person name="Tunlid A."/>
            <person name="Henrissat B."/>
            <person name="Grigoriev I.V."/>
            <person name="Hibbett D.S."/>
            <person name="Martin F."/>
            <person name="Nordberg H.P."/>
            <person name="Cantor M.N."/>
            <person name="Hua S.X."/>
        </authorList>
    </citation>
    <scope>NUCLEOTIDE SEQUENCE [LARGE SCALE GENOMIC DNA]</scope>
    <source>
        <strain evidence="1 2">Ve08.2h10</strain>
    </source>
</reference>
<gene>
    <name evidence="1" type="ORF">PAXRUDRAFT_836378</name>
</gene>
<organism evidence="1 2">
    <name type="scientific">Paxillus rubicundulus Ve08.2h10</name>
    <dbReference type="NCBI Taxonomy" id="930991"/>
    <lineage>
        <taxon>Eukaryota</taxon>
        <taxon>Fungi</taxon>
        <taxon>Dikarya</taxon>
        <taxon>Basidiomycota</taxon>
        <taxon>Agaricomycotina</taxon>
        <taxon>Agaricomycetes</taxon>
        <taxon>Agaricomycetidae</taxon>
        <taxon>Boletales</taxon>
        <taxon>Paxilineae</taxon>
        <taxon>Paxillaceae</taxon>
        <taxon>Paxillus</taxon>
    </lineage>
</organism>
<accession>A0A0D0CPR7</accession>
<dbReference type="EMBL" id="KN830418">
    <property type="protein sequence ID" value="KIK72806.1"/>
    <property type="molecule type" value="Genomic_DNA"/>
</dbReference>
<evidence type="ECO:0000313" key="1">
    <source>
        <dbReference type="EMBL" id="KIK72806.1"/>
    </source>
</evidence>
<dbReference type="OrthoDB" id="164951at2759"/>
<evidence type="ECO:0000313" key="2">
    <source>
        <dbReference type="Proteomes" id="UP000054538"/>
    </source>
</evidence>
<sequence length="58" mass="6461">MACRADNPAFAHASDRTPNQCSDKALTLFLTYKGFHQNLGKGTVEGIRAAFKYLWDNV</sequence>
<protein>
    <submittedName>
        <fullName evidence="1">Uncharacterized protein</fullName>
    </submittedName>
</protein>
<dbReference type="AlphaFoldDB" id="A0A0D0CPR7"/>
<dbReference type="InParanoid" id="A0A0D0CPR7"/>
<keyword evidence="2" id="KW-1185">Reference proteome</keyword>